<gene>
    <name evidence="1" type="ORF">BFC17_06105</name>
</gene>
<dbReference type="RefSeq" id="WP_070178250.1">
    <property type="nucleotide sequence ID" value="NZ_BMJR01000005.1"/>
</dbReference>
<dbReference type="EMBL" id="MJIC01000016">
    <property type="protein sequence ID" value="OFI32722.1"/>
    <property type="molecule type" value="Genomic_DNA"/>
</dbReference>
<dbReference type="AlphaFoldDB" id="A0A1E8F9X9"/>
<evidence type="ECO:0000313" key="1">
    <source>
        <dbReference type="EMBL" id="OFI32722.1"/>
    </source>
</evidence>
<sequence>MAGKFKKHGSLSVAIDGRMVVLDGEGPWNAESLHLTDDSIMQNLRAMYGSPWGVLAFFRGEAVYVPEAFALLRKQIKKEVSLGRVATAVVFEKVNSPLLSRHQFTAIYEVAGHEVAFFDNGEDARSWLKSLITTQQQQA</sequence>
<evidence type="ECO:0008006" key="3">
    <source>
        <dbReference type="Google" id="ProtNLM"/>
    </source>
</evidence>
<proteinExistence type="predicted"/>
<evidence type="ECO:0000313" key="2">
    <source>
        <dbReference type="Proteomes" id="UP000176037"/>
    </source>
</evidence>
<reference evidence="1 2" key="1">
    <citation type="submission" date="2016-09" db="EMBL/GenBank/DDBJ databases">
        <title>Alteromonas lipolytica, a new species isolated from sea water.</title>
        <authorList>
            <person name="Wu Y.-H."/>
            <person name="Cheng H."/>
            <person name="Xu X.-W."/>
        </authorList>
    </citation>
    <scope>NUCLEOTIDE SEQUENCE [LARGE SCALE GENOMIC DNA]</scope>
    <source>
        <strain evidence="1 2">JW12</strain>
    </source>
</reference>
<name>A0A1E8F9X9_9ALTE</name>
<dbReference type="OrthoDB" id="6335299at2"/>
<protein>
    <recommendedName>
        <fullName evidence="3">STAS/SEC14 domain-containing protein</fullName>
    </recommendedName>
</protein>
<comment type="caution">
    <text evidence="1">The sequence shown here is derived from an EMBL/GenBank/DDBJ whole genome shotgun (WGS) entry which is preliminary data.</text>
</comment>
<organism evidence="1 2">
    <name type="scientific">Alteromonas lipolytica</name>
    <dbReference type="NCBI Taxonomy" id="1856405"/>
    <lineage>
        <taxon>Bacteria</taxon>
        <taxon>Pseudomonadati</taxon>
        <taxon>Pseudomonadota</taxon>
        <taxon>Gammaproteobacteria</taxon>
        <taxon>Alteromonadales</taxon>
        <taxon>Alteromonadaceae</taxon>
        <taxon>Alteromonas/Salinimonas group</taxon>
        <taxon>Alteromonas</taxon>
    </lineage>
</organism>
<dbReference type="Proteomes" id="UP000176037">
    <property type="component" value="Unassembled WGS sequence"/>
</dbReference>
<keyword evidence="2" id="KW-1185">Reference proteome</keyword>
<accession>A0A1E8F9X9</accession>